<keyword evidence="5 8" id="KW-0460">Magnesium</keyword>
<dbReference type="InterPro" id="IPR008278">
    <property type="entry name" value="4-PPantetheinyl_Trfase_dom"/>
</dbReference>
<keyword evidence="2 8" id="KW-0808">Transferase</keyword>
<dbReference type="NCBIfam" id="TIGR00516">
    <property type="entry name" value="acpS"/>
    <property type="match status" value="1"/>
</dbReference>
<evidence type="ECO:0000256" key="4">
    <source>
        <dbReference type="ARBA" id="ARBA00022832"/>
    </source>
</evidence>
<keyword evidence="3 8" id="KW-0479">Metal-binding</keyword>
<dbReference type="EC" id="2.7.8.7" evidence="8"/>
<keyword evidence="6 8" id="KW-0443">Lipid metabolism</keyword>
<evidence type="ECO:0000256" key="5">
    <source>
        <dbReference type="ARBA" id="ARBA00022842"/>
    </source>
</evidence>
<dbReference type="EMBL" id="JAUOQO010000010">
    <property type="protein sequence ID" value="MDO6574691.1"/>
    <property type="molecule type" value="Genomic_DNA"/>
</dbReference>
<evidence type="ECO:0000256" key="6">
    <source>
        <dbReference type="ARBA" id="ARBA00023098"/>
    </source>
</evidence>
<reference evidence="10" key="1">
    <citation type="submission" date="2023-07" db="EMBL/GenBank/DDBJ databases">
        <title>Genome content predicts the carbon catabolic preferences of heterotrophic bacteria.</title>
        <authorList>
            <person name="Gralka M."/>
        </authorList>
    </citation>
    <scope>NUCLEOTIDE SEQUENCE</scope>
    <source>
        <strain evidence="10">E2R20</strain>
    </source>
</reference>
<evidence type="ECO:0000313" key="10">
    <source>
        <dbReference type="EMBL" id="MDO6574691.1"/>
    </source>
</evidence>
<accession>A0AAW7YVF4</accession>
<dbReference type="Pfam" id="PF01648">
    <property type="entry name" value="ACPS"/>
    <property type="match status" value="1"/>
</dbReference>
<evidence type="ECO:0000256" key="3">
    <source>
        <dbReference type="ARBA" id="ARBA00022723"/>
    </source>
</evidence>
<dbReference type="GO" id="GO:0000287">
    <property type="term" value="F:magnesium ion binding"/>
    <property type="evidence" value="ECO:0007669"/>
    <property type="project" value="UniProtKB-UniRule"/>
</dbReference>
<dbReference type="GeneID" id="72469860"/>
<dbReference type="InterPro" id="IPR004568">
    <property type="entry name" value="Ppantetheine-prot_Trfase_dom"/>
</dbReference>
<dbReference type="Proteomes" id="UP001170310">
    <property type="component" value="Unassembled WGS sequence"/>
</dbReference>
<comment type="catalytic activity">
    <reaction evidence="8">
        <text>apo-[ACP] + CoA = holo-[ACP] + adenosine 3',5'-bisphosphate + H(+)</text>
        <dbReference type="Rhea" id="RHEA:12068"/>
        <dbReference type="Rhea" id="RHEA-COMP:9685"/>
        <dbReference type="Rhea" id="RHEA-COMP:9690"/>
        <dbReference type="ChEBI" id="CHEBI:15378"/>
        <dbReference type="ChEBI" id="CHEBI:29999"/>
        <dbReference type="ChEBI" id="CHEBI:57287"/>
        <dbReference type="ChEBI" id="CHEBI:58343"/>
        <dbReference type="ChEBI" id="CHEBI:64479"/>
        <dbReference type="EC" id="2.7.8.7"/>
    </reaction>
</comment>
<evidence type="ECO:0000256" key="2">
    <source>
        <dbReference type="ARBA" id="ARBA00022679"/>
    </source>
</evidence>
<dbReference type="RefSeq" id="WP_046466914.1">
    <property type="nucleotide sequence ID" value="NZ_JAUOQO010000010.1"/>
</dbReference>
<comment type="subcellular location">
    <subcellularLocation>
        <location evidence="8">Cytoplasm</location>
    </subcellularLocation>
</comment>
<comment type="cofactor">
    <cofactor evidence="8">
        <name>Mg(2+)</name>
        <dbReference type="ChEBI" id="CHEBI:18420"/>
    </cofactor>
</comment>
<protein>
    <recommendedName>
        <fullName evidence="8">Holo-[acyl-carrier-protein] synthase</fullName>
        <shortName evidence="8">Holo-ACP synthase</shortName>
        <ecNumber evidence="8">2.7.8.7</ecNumber>
    </recommendedName>
    <alternativeName>
        <fullName evidence="8">4'-phosphopantetheinyl transferase AcpS</fullName>
    </alternativeName>
</protein>
<evidence type="ECO:0000256" key="8">
    <source>
        <dbReference type="HAMAP-Rule" id="MF_00101"/>
    </source>
</evidence>
<keyword evidence="8" id="KW-0963">Cytoplasm</keyword>
<keyword evidence="11" id="KW-1185">Reference proteome</keyword>
<dbReference type="NCBIfam" id="TIGR00556">
    <property type="entry name" value="pantethn_trn"/>
    <property type="match status" value="1"/>
</dbReference>
<dbReference type="Gene3D" id="3.90.470.20">
    <property type="entry name" value="4'-phosphopantetheinyl transferase domain"/>
    <property type="match status" value="1"/>
</dbReference>
<dbReference type="GO" id="GO:0006633">
    <property type="term" value="P:fatty acid biosynthetic process"/>
    <property type="evidence" value="ECO:0007669"/>
    <property type="project" value="UniProtKB-UniRule"/>
</dbReference>
<feature type="binding site" evidence="8">
    <location>
        <position position="60"/>
    </location>
    <ligand>
        <name>Mg(2+)</name>
        <dbReference type="ChEBI" id="CHEBI:18420"/>
    </ligand>
</feature>
<comment type="similarity">
    <text evidence="8">Belongs to the P-Pant transferase superfamily. AcpS family.</text>
</comment>
<dbReference type="GO" id="GO:0005737">
    <property type="term" value="C:cytoplasm"/>
    <property type="evidence" value="ECO:0007669"/>
    <property type="project" value="UniProtKB-SubCell"/>
</dbReference>
<gene>
    <name evidence="8 10" type="primary">acpS</name>
    <name evidence="10" type="ORF">Q4528_11125</name>
</gene>
<keyword evidence="7 8" id="KW-0275">Fatty acid biosynthesis</keyword>
<evidence type="ECO:0000313" key="11">
    <source>
        <dbReference type="Proteomes" id="UP001170310"/>
    </source>
</evidence>
<dbReference type="InterPro" id="IPR037143">
    <property type="entry name" value="4-PPantetheinyl_Trfase_dom_sf"/>
</dbReference>
<evidence type="ECO:0000256" key="7">
    <source>
        <dbReference type="ARBA" id="ARBA00023160"/>
    </source>
</evidence>
<dbReference type="HAMAP" id="MF_00101">
    <property type="entry name" value="AcpS"/>
    <property type="match status" value="1"/>
</dbReference>
<evidence type="ECO:0000256" key="1">
    <source>
        <dbReference type="ARBA" id="ARBA00022516"/>
    </source>
</evidence>
<comment type="function">
    <text evidence="8">Transfers the 4'-phosphopantetheine moiety from coenzyme A to a Ser of acyl-carrier-protein.</text>
</comment>
<dbReference type="InterPro" id="IPR002582">
    <property type="entry name" value="ACPS"/>
</dbReference>
<sequence length="125" mass="14570">MIYGIGVDLIEIERIRKVYNKQKMKFVERILSEDELMTFNQFTQEKRKIEYLAGRFSTKEAFSKALGTGLGKTIAFNDINCYNNNLGKPCIDYKGFRVHVSITHTDNYAMSQVLLEQLDDNKQFK</sequence>
<organism evidence="10 11">
    <name type="scientific">Staphylococcus pasteuri_A</name>
    <dbReference type="NCBI Taxonomy" id="3062664"/>
    <lineage>
        <taxon>Bacteria</taxon>
        <taxon>Bacillati</taxon>
        <taxon>Bacillota</taxon>
        <taxon>Bacilli</taxon>
        <taxon>Bacillales</taxon>
        <taxon>Staphylococcaceae</taxon>
        <taxon>Staphylococcus</taxon>
    </lineage>
</organism>
<dbReference type="GO" id="GO:0008897">
    <property type="term" value="F:holo-[acyl-carrier-protein] synthase activity"/>
    <property type="evidence" value="ECO:0007669"/>
    <property type="project" value="UniProtKB-UniRule"/>
</dbReference>
<keyword evidence="4 8" id="KW-0276">Fatty acid metabolism</keyword>
<feature type="binding site" evidence="8">
    <location>
        <position position="8"/>
    </location>
    <ligand>
        <name>Mg(2+)</name>
        <dbReference type="ChEBI" id="CHEBI:18420"/>
    </ligand>
</feature>
<dbReference type="SUPFAM" id="SSF56214">
    <property type="entry name" value="4'-phosphopantetheinyl transferase"/>
    <property type="match status" value="1"/>
</dbReference>
<comment type="caution">
    <text evidence="10">The sequence shown here is derived from an EMBL/GenBank/DDBJ whole genome shotgun (WGS) entry which is preliminary data.</text>
</comment>
<feature type="domain" description="4'-phosphopantetheinyl transferase" evidence="9">
    <location>
        <begin position="4"/>
        <end position="110"/>
    </location>
</feature>
<keyword evidence="1 8" id="KW-0444">Lipid biosynthesis</keyword>
<name>A0AAW7YVF4_9STAP</name>
<dbReference type="AlphaFoldDB" id="A0AAW7YVF4"/>
<evidence type="ECO:0000259" key="9">
    <source>
        <dbReference type="Pfam" id="PF01648"/>
    </source>
</evidence>
<proteinExistence type="inferred from homology"/>